<dbReference type="InterPro" id="IPR046756">
    <property type="entry name" value="VAS1/VOA1_TM"/>
</dbReference>
<keyword evidence="4 10" id="KW-0812">Transmembrane</keyword>
<evidence type="ECO:0000256" key="7">
    <source>
        <dbReference type="ARBA" id="ARBA00022989"/>
    </source>
</evidence>
<feature type="chain" id="PRO_5045510241" description="Protein BIG1" evidence="11">
    <location>
        <begin position="18"/>
        <end position="290"/>
    </location>
</feature>
<evidence type="ECO:0000256" key="6">
    <source>
        <dbReference type="ARBA" id="ARBA00022824"/>
    </source>
</evidence>
<evidence type="ECO:0000259" key="12">
    <source>
        <dbReference type="Pfam" id="PF20520"/>
    </source>
</evidence>
<dbReference type="PANTHER" id="PTHR28285:SF1">
    <property type="entry name" value="PROTEIN BIG1"/>
    <property type="match status" value="1"/>
</dbReference>
<gene>
    <name evidence="13" type="ORF">SEUCBS140593_005201</name>
</gene>
<evidence type="ECO:0000256" key="2">
    <source>
        <dbReference type="ARBA" id="ARBA00008203"/>
    </source>
</evidence>
<dbReference type="Proteomes" id="UP001642482">
    <property type="component" value="Unassembled WGS sequence"/>
</dbReference>
<keyword evidence="8 10" id="KW-0472">Membrane</keyword>
<keyword evidence="6" id="KW-0256">Endoplasmic reticulum</keyword>
<evidence type="ECO:0000313" key="13">
    <source>
        <dbReference type="EMBL" id="CAK7223334.1"/>
    </source>
</evidence>
<proteinExistence type="inferred from homology"/>
<evidence type="ECO:0000256" key="9">
    <source>
        <dbReference type="ARBA" id="ARBA00023316"/>
    </source>
</evidence>
<keyword evidence="9" id="KW-0961">Cell wall biogenesis/degradation</keyword>
<evidence type="ECO:0000256" key="4">
    <source>
        <dbReference type="ARBA" id="ARBA00022692"/>
    </source>
</evidence>
<evidence type="ECO:0000256" key="3">
    <source>
        <dbReference type="ARBA" id="ARBA00022089"/>
    </source>
</evidence>
<organism evidence="13 14">
    <name type="scientific">Sporothrix eucalyptigena</name>
    <dbReference type="NCBI Taxonomy" id="1812306"/>
    <lineage>
        <taxon>Eukaryota</taxon>
        <taxon>Fungi</taxon>
        <taxon>Dikarya</taxon>
        <taxon>Ascomycota</taxon>
        <taxon>Pezizomycotina</taxon>
        <taxon>Sordariomycetes</taxon>
        <taxon>Sordariomycetidae</taxon>
        <taxon>Ophiostomatales</taxon>
        <taxon>Ophiostomataceae</taxon>
        <taxon>Sporothrix</taxon>
    </lineage>
</organism>
<keyword evidence="7 10" id="KW-1133">Transmembrane helix</keyword>
<accession>A0ABP0BW31</accession>
<dbReference type="Pfam" id="PF20520">
    <property type="entry name" value="Ac45-VOA1_TM"/>
    <property type="match status" value="1"/>
</dbReference>
<evidence type="ECO:0000256" key="1">
    <source>
        <dbReference type="ARBA" id="ARBA00004115"/>
    </source>
</evidence>
<evidence type="ECO:0000256" key="11">
    <source>
        <dbReference type="SAM" id="SignalP"/>
    </source>
</evidence>
<keyword evidence="5 11" id="KW-0732">Signal</keyword>
<comment type="subcellular location">
    <subcellularLocation>
        <location evidence="1">Endoplasmic reticulum membrane</location>
        <topology evidence="1">Single-pass type I membrane protein</topology>
    </subcellularLocation>
</comment>
<feature type="domain" description="V-type proton ATPase subunit S1/VOA1 transmembrane" evidence="12">
    <location>
        <begin position="240"/>
        <end position="279"/>
    </location>
</feature>
<evidence type="ECO:0000313" key="14">
    <source>
        <dbReference type="Proteomes" id="UP001642482"/>
    </source>
</evidence>
<comment type="similarity">
    <text evidence="2">Belongs to the BIG1 family.</text>
</comment>
<dbReference type="PANTHER" id="PTHR28285">
    <property type="entry name" value="PROTEIN BIG1"/>
    <property type="match status" value="1"/>
</dbReference>
<evidence type="ECO:0000256" key="8">
    <source>
        <dbReference type="ARBA" id="ARBA00023136"/>
    </source>
</evidence>
<sequence>MRASILAGLLAAGSAHAFSDSSPFLLFSTADLPVEPSPSQLQTSARVLASAKALLADCPTTKYLLVAQPNVHASDLYAPPACEAHRLRRALASDAVKGRYSVSEVVSKDGVTNLTLDDFSAHIKASCAAKGVESDALSVSEINLPTLPAAPTCQDRAEAMGDNDYIVGNAVDDALALGDVTVVYFSTGGADAHGKYEAIFDGPEQAPIKKRLAPHHVVREVPSAFSTATSKKPGLFVKYQFFTPAIFMSLVVFFILMSILYVGLSAVASLQVPYGAFDKEMGPSAQKKQQ</sequence>
<reference evidence="13 14" key="1">
    <citation type="submission" date="2024-01" db="EMBL/GenBank/DDBJ databases">
        <authorList>
            <person name="Allen C."/>
            <person name="Tagirdzhanova G."/>
        </authorList>
    </citation>
    <scope>NUCLEOTIDE SEQUENCE [LARGE SCALE GENOMIC DNA]</scope>
</reference>
<evidence type="ECO:0000256" key="5">
    <source>
        <dbReference type="ARBA" id="ARBA00022729"/>
    </source>
</evidence>
<feature type="signal peptide" evidence="11">
    <location>
        <begin position="1"/>
        <end position="17"/>
    </location>
</feature>
<dbReference type="InterPro" id="IPR037654">
    <property type="entry name" value="Big1"/>
</dbReference>
<keyword evidence="14" id="KW-1185">Reference proteome</keyword>
<evidence type="ECO:0000256" key="10">
    <source>
        <dbReference type="SAM" id="Phobius"/>
    </source>
</evidence>
<name>A0ABP0BW31_9PEZI</name>
<protein>
    <recommendedName>
        <fullName evidence="3">Protein BIG1</fullName>
    </recommendedName>
</protein>
<dbReference type="EMBL" id="CAWUHD010000049">
    <property type="protein sequence ID" value="CAK7223334.1"/>
    <property type="molecule type" value="Genomic_DNA"/>
</dbReference>
<comment type="caution">
    <text evidence="13">The sequence shown here is derived from an EMBL/GenBank/DDBJ whole genome shotgun (WGS) entry which is preliminary data.</text>
</comment>
<feature type="transmembrane region" description="Helical" evidence="10">
    <location>
        <begin position="241"/>
        <end position="264"/>
    </location>
</feature>